<dbReference type="Proteomes" id="UP000078046">
    <property type="component" value="Unassembled WGS sequence"/>
</dbReference>
<protein>
    <recommendedName>
        <fullName evidence="5">ER membrane protein complex subunit 10</fullName>
    </recommendedName>
</protein>
<keyword evidence="4" id="KW-1185">Reference proteome</keyword>
<dbReference type="Pfam" id="PF21203">
    <property type="entry name" value="ECM10"/>
    <property type="match status" value="1"/>
</dbReference>
<keyword evidence="1" id="KW-0812">Transmembrane</keyword>
<dbReference type="EMBL" id="LWCA01000402">
    <property type="protein sequence ID" value="OAF68691.1"/>
    <property type="molecule type" value="Genomic_DNA"/>
</dbReference>
<keyword evidence="1" id="KW-0472">Membrane</keyword>
<accession>A0A177B520</accession>
<evidence type="ECO:0000313" key="4">
    <source>
        <dbReference type="Proteomes" id="UP000078046"/>
    </source>
</evidence>
<evidence type="ECO:0008006" key="5">
    <source>
        <dbReference type="Google" id="ProtNLM"/>
    </source>
</evidence>
<evidence type="ECO:0000256" key="2">
    <source>
        <dbReference type="SAM" id="SignalP"/>
    </source>
</evidence>
<name>A0A177B520_9BILA</name>
<feature type="signal peptide" evidence="2">
    <location>
        <begin position="1"/>
        <end position="18"/>
    </location>
</feature>
<proteinExistence type="predicted"/>
<organism evidence="3 4">
    <name type="scientific">Intoshia linei</name>
    <dbReference type="NCBI Taxonomy" id="1819745"/>
    <lineage>
        <taxon>Eukaryota</taxon>
        <taxon>Metazoa</taxon>
        <taxon>Spiralia</taxon>
        <taxon>Lophotrochozoa</taxon>
        <taxon>Mesozoa</taxon>
        <taxon>Orthonectida</taxon>
        <taxon>Rhopaluridae</taxon>
        <taxon>Intoshia</taxon>
    </lineage>
</organism>
<gene>
    <name evidence="3" type="ORF">A3Q56_03563</name>
</gene>
<dbReference type="OrthoDB" id="1894652at2759"/>
<evidence type="ECO:0000256" key="1">
    <source>
        <dbReference type="SAM" id="Phobius"/>
    </source>
</evidence>
<sequence length="207" mass="24110">MKLEYLTLLFILIPMLVSVDINLEHCLFNIETNNCQLLDANYATIKKNVEIMQPEQLELNVDDCAKYIYLLKVKGSNIKTSQNLCRYQRNNKKYDEELQLNFNRNGNLMAISLSHISDKIVKKSDIDSENSFLHFHRKVKINVPKIISGPNIAAFDKKVKSERKKITENPQDNRMFIVRYWYVCLPVFIILCIGSLVENKPDADPNR</sequence>
<comment type="caution">
    <text evidence="3">The sequence shown here is derived from an EMBL/GenBank/DDBJ whole genome shotgun (WGS) entry which is preliminary data.</text>
</comment>
<keyword evidence="2" id="KW-0732">Signal</keyword>
<reference evidence="3 4" key="1">
    <citation type="submission" date="2016-04" db="EMBL/GenBank/DDBJ databases">
        <title>The genome of Intoshia linei affirms orthonectids as highly simplified spiralians.</title>
        <authorList>
            <person name="Mikhailov K.V."/>
            <person name="Slusarev G.S."/>
            <person name="Nikitin M.A."/>
            <person name="Logacheva M.D."/>
            <person name="Penin A."/>
            <person name="Aleoshin V."/>
            <person name="Panchin Y.V."/>
        </authorList>
    </citation>
    <scope>NUCLEOTIDE SEQUENCE [LARGE SCALE GENOMIC DNA]</scope>
    <source>
        <strain evidence="3">Intl2013</strain>
        <tissue evidence="3">Whole animal</tissue>
    </source>
</reference>
<feature type="chain" id="PRO_5008056849" description="ER membrane protein complex subunit 10" evidence="2">
    <location>
        <begin position="19"/>
        <end position="207"/>
    </location>
</feature>
<dbReference type="AlphaFoldDB" id="A0A177B520"/>
<keyword evidence="1" id="KW-1133">Transmembrane helix</keyword>
<evidence type="ECO:0000313" key="3">
    <source>
        <dbReference type="EMBL" id="OAF68691.1"/>
    </source>
</evidence>
<feature type="transmembrane region" description="Helical" evidence="1">
    <location>
        <begin position="180"/>
        <end position="197"/>
    </location>
</feature>